<organism evidence="1 2">
    <name type="scientific">Megasphaera paucivorans</name>
    <dbReference type="NCBI Taxonomy" id="349095"/>
    <lineage>
        <taxon>Bacteria</taxon>
        <taxon>Bacillati</taxon>
        <taxon>Bacillota</taxon>
        <taxon>Negativicutes</taxon>
        <taxon>Veillonellales</taxon>
        <taxon>Veillonellaceae</taxon>
        <taxon>Megasphaera</taxon>
    </lineage>
</organism>
<proteinExistence type="predicted"/>
<dbReference type="SUPFAM" id="SSF46689">
    <property type="entry name" value="Homeodomain-like"/>
    <property type="match status" value="1"/>
</dbReference>
<sequence length="56" mass="6631">MTPRREKREFMNEFKVPMVKLYNSVKPRSEIAKEYDLTLSALNNWIRRIDATGSAK</sequence>
<evidence type="ECO:0000313" key="1">
    <source>
        <dbReference type="EMBL" id="SDM35196.1"/>
    </source>
</evidence>
<gene>
    <name evidence="1" type="ORF">SAMN05660299_00735</name>
</gene>
<dbReference type="AlphaFoldDB" id="A0A1G9SI69"/>
<dbReference type="OrthoDB" id="9781005at2"/>
<dbReference type="Proteomes" id="UP000199309">
    <property type="component" value="Unassembled WGS sequence"/>
</dbReference>
<dbReference type="InterPro" id="IPR036388">
    <property type="entry name" value="WH-like_DNA-bd_sf"/>
</dbReference>
<dbReference type="RefSeq" id="WP_091648239.1">
    <property type="nucleotide sequence ID" value="NZ_FNHQ01000005.1"/>
</dbReference>
<dbReference type="EMBL" id="FNHQ01000005">
    <property type="protein sequence ID" value="SDM35196.1"/>
    <property type="molecule type" value="Genomic_DNA"/>
</dbReference>
<dbReference type="InterPro" id="IPR009057">
    <property type="entry name" value="Homeodomain-like_sf"/>
</dbReference>
<evidence type="ECO:0000313" key="2">
    <source>
        <dbReference type="Proteomes" id="UP000199309"/>
    </source>
</evidence>
<name>A0A1G9SI69_9FIRM</name>
<protein>
    <submittedName>
        <fullName evidence="1">Transposase</fullName>
    </submittedName>
</protein>
<accession>A0A1G9SI69</accession>
<keyword evidence="2" id="KW-1185">Reference proteome</keyword>
<reference evidence="1 2" key="1">
    <citation type="submission" date="2016-10" db="EMBL/GenBank/DDBJ databases">
        <authorList>
            <person name="de Groot N.N."/>
        </authorList>
    </citation>
    <scope>NUCLEOTIDE SEQUENCE [LARGE SCALE GENOMIC DNA]</scope>
    <source>
        <strain evidence="1 2">DSM 16981</strain>
    </source>
</reference>
<dbReference type="Gene3D" id="1.10.10.10">
    <property type="entry name" value="Winged helix-like DNA-binding domain superfamily/Winged helix DNA-binding domain"/>
    <property type="match status" value="1"/>
</dbReference>
<dbReference type="STRING" id="349095.SAMN05660299_00735"/>